<evidence type="ECO:0000313" key="8">
    <source>
        <dbReference type="EMBL" id="CCC58067.1"/>
    </source>
</evidence>
<dbReference type="Gene3D" id="3.80.30.20">
    <property type="entry name" value="tm_1862 like domain"/>
    <property type="match status" value="1"/>
</dbReference>
<dbReference type="InterPro" id="IPR023404">
    <property type="entry name" value="rSAM_horseshoe"/>
</dbReference>
<evidence type="ECO:0000256" key="1">
    <source>
        <dbReference type="ARBA" id="ARBA00001966"/>
    </source>
</evidence>
<evidence type="ECO:0000256" key="2">
    <source>
        <dbReference type="ARBA" id="ARBA00022691"/>
    </source>
</evidence>
<reference evidence="8 9" key="1">
    <citation type="journal article" date="2011" name="J. Bacteriol.">
        <title>Draft genome sequence of Caloramator australicus strain RC3T, a thermoanaerobe from the Great Artesian Basin of Australia.</title>
        <authorList>
            <person name="Ogg C.D."/>
            <person name="Patel B.K.C."/>
        </authorList>
    </citation>
    <scope>NUCLEOTIDE SEQUENCE [LARGE SCALE GENOMIC DNA]</scope>
    <source>
        <strain evidence="8 9">RC3</strain>
    </source>
</reference>
<dbReference type="CDD" id="cd01335">
    <property type="entry name" value="Radical_SAM"/>
    <property type="match status" value="1"/>
</dbReference>
<keyword evidence="4" id="KW-0408">Iron</keyword>
<feature type="domain" description="Radical SAM core" evidence="7">
    <location>
        <begin position="170"/>
        <end position="403"/>
    </location>
</feature>
<evidence type="ECO:0000256" key="3">
    <source>
        <dbReference type="ARBA" id="ARBA00022723"/>
    </source>
</evidence>
<comment type="cofactor">
    <cofactor evidence="1">
        <name>[4Fe-4S] cluster</name>
        <dbReference type="ChEBI" id="CHEBI:49883"/>
    </cofactor>
</comment>
<proteinExistence type="predicted"/>
<dbReference type="InterPro" id="IPR007197">
    <property type="entry name" value="rSAM"/>
</dbReference>
<evidence type="ECO:0000313" key="9">
    <source>
        <dbReference type="Proteomes" id="UP000007652"/>
    </source>
</evidence>
<dbReference type="PANTHER" id="PTHR43409:SF16">
    <property type="entry name" value="SLR0320 PROTEIN"/>
    <property type="match status" value="1"/>
</dbReference>
<keyword evidence="3" id="KW-0479">Metal-binding</keyword>
<dbReference type="PANTHER" id="PTHR43409">
    <property type="entry name" value="ANAEROBIC MAGNESIUM-PROTOPORPHYRIN IX MONOMETHYL ESTER CYCLASE-RELATED"/>
    <property type="match status" value="1"/>
</dbReference>
<gene>
    <name evidence="8" type="ORF">CAAU_0418</name>
</gene>
<dbReference type="RefSeq" id="WP_008907785.1">
    <property type="nucleotide sequence ID" value="NZ_CAKP01000019.1"/>
</dbReference>
<protein>
    <submittedName>
        <fullName evidence="8">Fe-S oxidoreductase</fullName>
    </submittedName>
</protein>
<dbReference type="GO" id="GO:0046872">
    <property type="term" value="F:metal ion binding"/>
    <property type="evidence" value="ECO:0007669"/>
    <property type="project" value="UniProtKB-KW"/>
</dbReference>
<dbReference type="InterPro" id="IPR034466">
    <property type="entry name" value="Methyltransferase_Class_B"/>
</dbReference>
<dbReference type="PROSITE" id="PS51332">
    <property type="entry name" value="B12_BINDING"/>
    <property type="match status" value="1"/>
</dbReference>
<dbReference type="InterPro" id="IPR025288">
    <property type="entry name" value="DUF4080"/>
</dbReference>
<dbReference type="SFLD" id="SFLDG01123">
    <property type="entry name" value="methyltransferase_(Class_B)"/>
    <property type="match status" value="1"/>
</dbReference>
<dbReference type="GO" id="GO:0003824">
    <property type="term" value="F:catalytic activity"/>
    <property type="evidence" value="ECO:0007669"/>
    <property type="project" value="InterPro"/>
</dbReference>
<dbReference type="Gene3D" id="3.40.50.280">
    <property type="entry name" value="Cobalamin-binding domain"/>
    <property type="match status" value="1"/>
</dbReference>
<dbReference type="OrthoDB" id="9801424at2"/>
<dbReference type="InterPro" id="IPR006638">
    <property type="entry name" value="Elp3/MiaA/NifB-like_rSAM"/>
</dbReference>
<dbReference type="eggNOG" id="COG1032">
    <property type="taxonomic scope" value="Bacteria"/>
</dbReference>
<evidence type="ECO:0000259" key="7">
    <source>
        <dbReference type="PROSITE" id="PS51918"/>
    </source>
</evidence>
<dbReference type="GO" id="GO:0005829">
    <property type="term" value="C:cytosol"/>
    <property type="evidence" value="ECO:0007669"/>
    <property type="project" value="TreeGrafter"/>
</dbReference>
<comment type="caution">
    <text evidence="8">The sequence shown here is derived from an EMBL/GenBank/DDBJ whole genome shotgun (WGS) entry which is preliminary data.</text>
</comment>
<dbReference type="SFLD" id="SFLDG01082">
    <property type="entry name" value="B12-binding_domain_containing"/>
    <property type="match status" value="1"/>
</dbReference>
<evidence type="ECO:0000259" key="6">
    <source>
        <dbReference type="PROSITE" id="PS51332"/>
    </source>
</evidence>
<dbReference type="SFLD" id="SFLDS00029">
    <property type="entry name" value="Radical_SAM"/>
    <property type="match status" value="1"/>
</dbReference>
<dbReference type="Pfam" id="PF13311">
    <property type="entry name" value="DUF4080"/>
    <property type="match status" value="1"/>
</dbReference>
<dbReference type="InterPro" id="IPR051198">
    <property type="entry name" value="BchE-like"/>
</dbReference>
<keyword evidence="9" id="KW-1185">Reference proteome</keyword>
<evidence type="ECO:0000256" key="5">
    <source>
        <dbReference type="ARBA" id="ARBA00023014"/>
    </source>
</evidence>
<dbReference type="GO" id="GO:0051539">
    <property type="term" value="F:4 iron, 4 sulfur cluster binding"/>
    <property type="evidence" value="ECO:0007669"/>
    <property type="project" value="UniProtKB-KW"/>
</dbReference>
<dbReference type="InterPro" id="IPR058240">
    <property type="entry name" value="rSAM_sf"/>
</dbReference>
<dbReference type="InterPro" id="IPR006158">
    <property type="entry name" value="Cobalamin-bd"/>
</dbReference>
<dbReference type="SMART" id="SM00729">
    <property type="entry name" value="Elp3"/>
    <property type="match status" value="1"/>
</dbReference>
<accession>G0V4M7</accession>
<dbReference type="SUPFAM" id="SSF102114">
    <property type="entry name" value="Radical SAM enzymes"/>
    <property type="match status" value="1"/>
</dbReference>
<evidence type="ECO:0000256" key="4">
    <source>
        <dbReference type="ARBA" id="ARBA00023004"/>
    </source>
</evidence>
<sequence length="553" mass="65123">MKVLLIALNSKYVHSNLAIRYLRAYVNEFDVEIFEGTINENPFNLALEIARKKPDVVAFSCYIWNIENILKICGILKEINKDITIILGGPEVSYDPKNILQLNEYIDYIIFGEGEETFKELLEYLSRQGKRKDLKSMKGLAFRLGEEIIVNEERPLITNLDTIPFPYDLEIPSKIVYYEASRGCPFSCKYCLSSTIKGVRFFSLERIKRDLKYLIDNDVKLVKFVDRTFNANKRMAIEIWEFLIQNSKGTKFHFEIAADLLDEDCFEVLKRAPKDLFQFEIGVQTTNETVLKNINRIMDFERVKNNVKRVMSMGNIHCHLDLIVGLPGEDFSSFRRSFEDVMDIKPDVLQIGFLKVLKGSPISFEAEEYGIKYSPYPPYQVLKTKDLSFEEVVFLLKFEEVFETFYNSHIFNNTIRYFLNKLNSYEFFSKLTIFLEENNFFKLNFDLNGKTKLLLEFLKKYEDEDIVKSLLIHDYLFTTKKGYLPEFFKSNDEINIKDVLAENKEIIYEKLRVKDFKSVFAVKVKVDIKEDYIYGNYILVINLLDKRFFYINM</sequence>
<dbReference type="Pfam" id="PF02310">
    <property type="entry name" value="B12-binding"/>
    <property type="match status" value="1"/>
</dbReference>
<dbReference type="Pfam" id="PF04055">
    <property type="entry name" value="Radical_SAM"/>
    <property type="match status" value="1"/>
</dbReference>
<dbReference type="STRING" id="857293.CAAU_0418"/>
<dbReference type="SUPFAM" id="SSF52242">
    <property type="entry name" value="Cobalamin (vitamin B12)-binding domain"/>
    <property type="match status" value="1"/>
</dbReference>
<dbReference type="Proteomes" id="UP000007652">
    <property type="component" value="Unassembled WGS sequence"/>
</dbReference>
<dbReference type="AlphaFoldDB" id="G0V4M7"/>
<dbReference type="PROSITE" id="PS51918">
    <property type="entry name" value="RADICAL_SAM"/>
    <property type="match status" value="1"/>
</dbReference>
<keyword evidence="2" id="KW-0949">S-adenosyl-L-methionine</keyword>
<name>G0V4M7_9CLOT</name>
<feature type="domain" description="B12-binding" evidence="6">
    <location>
        <begin position="1"/>
        <end position="132"/>
    </location>
</feature>
<dbReference type="GO" id="GO:0031419">
    <property type="term" value="F:cobalamin binding"/>
    <property type="evidence" value="ECO:0007669"/>
    <property type="project" value="InterPro"/>
</dbReference>
<dbReference type="EMBL" id="CAKP01000019">
    <property type="protein sequence ID" value="CCC58067.1"/>
    <property type="molecule type" value="Genomic_DNA"/>
</dbReference>
<organism evidence="8 9">
    <name type="scientific">Caloramator australicus RC3</name>
    <dbReference type="NCBI Taxonomy" id="857293"/>
    <lineage>
        <taxon>Bacteria</taxon>
        <taxon>Bacillati</taxon>
        <taxon>Bacillota</taxon>
        <taxon>Clostridia</taxon>
        <taxon>Eubacteriales</taxon>
        <taxon>Clostridiaceae</taxon>
        <taxon>Caloramator</taxon>
    </lineage>
</organism>
<keyword evidence="5" id="KW-0411">Iron-sulfur</keyword>
<dbReference type="InterPro" id="IPR036724">
    <property type="entry name" value="Cobalamin-bd_sf"/>
</dbReference>
<dbReference type="CDD" id="cd02068">
    <property type="entry name" value="radical_SAM_B12_BD"/>
    <property type="match status" value="1"/>
</dbReference>